<keyword evidence="2" id="KW-1185">Reference proteome</keyword>
<dbReference type="EMBL" id="JAPDGR010001052">
    <property type="protein sequence ID" value="KAJ2985755.1"/>
    <property type="molecule type" value="Genomic_DNA"/>
</dbReference>
<sequence length="431" mass="48766">MTPASSSHPSQSAATGDSEDDHMGLHNRTLLQKLLRRFDRLEAKLEANIGTDADLLKLRRSLNRRVATASRNIAQGVRDIEILQDMVSEQAEEIKSLQGSLFEAFGQLRTLAEGIRGDVRLCRQFLGSDFSGQTGSGFPKFPDLPLKVQRIIWDFATPGNILELREVKCEKAGHRKDQYRFFGRRLPPVTASVCRLSRKVACFTGKLVSLENFRILSTDHSGGPSAYSSKTQWAWFDSARDSLYLVTQCWDLHCKTDLLQHVRHVVLPQRLCEVQIFQLLDTDTCPQLASIQLASASLKWPAQHDLEFEARLWGEGPDHVLIPMKGDASEDAKRVYSGLKKRLGPDFSAQARVLLDQLFGGDTVFCLTRRGLLEDYPKTFAEKWGYMGDIDTREAKPRLTQLESMVEKNMLRCVWMLSRVPIYENFYAGPT</sequence>
<protein>
    <submittedName>
        <fullName evidence="1">Uncharacterized protein</fullName>
    </submittedName>
</protein>
<gene>
    <name evidence="1" type="ORF">NUW58_g5363</name>
</gene>
<dbReference type="Proteomes" id="UP001143856">
    <property type="component" value="Unassembled WGS sequence"/>
</dbReference>
<organism evidence="1 2">
    <name type="scientific">Xylaria curta</name>
    <dbReference type="NCBI Taxonomy" id="42375"/>
    <lineage>
        <taxon>Eukaryota</taxon>
        <taxon>Fungi</taxon>
        <taxon>Dikarya</taxon>
        <taxon>Ascomycota</taxon>
        <taxon>Pezizomycotina</taxon>
        <taxon>Sordariomycetes</taxon>
        <taxon>Xylariomycetidae</taxon>
        <taxon>Xylariales</taxon>
        <taxon>Xylariaceae</taxon>
        <taxon>Xylaria</taxon>
    </lineage>
</organism>
<reference evidence="1" key="1">
    <citation type="submission" date="2022-10" db="EMBL/GenBank/DDBJ databases">
        <title>Genome Sequence of Xylaria curta.</title>
        <authorList>
            <person name="Buettner E."/>
        </authorList>
    </citation>
    <scope>NUCLEOTIDE SEQUENCE</scope>
    <source>
        <strain evidence="1">Babe10</strain>
    </source>
</reference>
<evidence type="ECO:0000313" key="1">
    <source>
        <dbReference type="EMBL" id="KAJ2985755.1"/>
    </source>
</evidence>
<name>A0ACC1P451_9PEZI</name>
<proteinExistence type="predicted"/>
<evidence type="ECO:0000313" key="2">
    <source>
        <dbReference type="Proteomes" id="UP001143856"/>
    </source>
</evidence>
<accession>A0ACC1P451</accession>
<comment type="caution">
    <text evidence="1">The sequence shown here is derived from an EMBL/GenBank/DDBJ whole genome shotgun (WGS) entry which is preliminary data.</text>
</comment>